<evidence type="ECO:0000313" key="24">
    <source>
        <dbReference type="EMBL" id="RXH86749.1"/>
    </source>
</evidence>
<comment type="cofactor">
    <cofactor evidence="19 22">
        <name>heme b</name>
        <dbReference type="ChEBI" id="CHEBI:60344"/>
    </cofactor>
    <text evidence="19 22">Binds 1 heme b (iron(II)-protoporphyrin IX) group per subunit.</text>
</comment>
<sequence>MNSIVSLLLVLLLVVQLNASSSYPEHDHDRHDEETNESWEGATTLTLTLPTISDDLPFGEFLSNSYYHRSCPDLEGIISRKVKQWLKEDYSLAAGLMRLHFHDCAIRGCDASILLNHEGSEREGKASKTLRGFEVIDDIKAEVEKKCPKTVSCADILTAAARDATVQVGGPYWAVPYGRKDGKVSIAKETEMVPMGHEDITSLLEIFQSQGLNVVDLVVLSGAHTIGRSSCESVQHRLFNFSGTAKPDPSLDAQYLSYLERKCRWASDYADLDAVTPHKFDTAYYINLQKKMGLLSTDQMLYSDPRTKSLVSAFASQPSVFHYQFGISMAKLGNVQVLTGQNEGEIRTNCNFVNSY</sequence>
<reference evidence="24 25" key="1">
    <citation type="submission" date="2018-10" db="EMBL/GenBank/DDBJ databases">
        <title>A high-quality apple genome assembly.</title>
        <authorList>
            <person name="Hu J."/>
        </authorList>
    </citation>
    <scope>NUCLEOTIDE SEQUENCE [LARGE SCALE GENOMIC DNA]</scope>
    <source>
        <strain evidence="25">cv. HFTH1</strain>
        <tissue evidence="24">Young leaf</tissue>
    </source>
</reference>
<dbReference type="InterPro" id="IPR000823">
    <property type="entry name" value="Peroxidase_pln"/>
</dbReference>
<feature type="chain" id="PRO_5019621572" description="Peroxidase" evidence="22">
    <location>
        <begin position="20"/>
        <end position="356"/>
    </location>
</feature>
<dbReference type="InterPro" id="IPR019794">
    <property type="entry name" value="Peroxidases_AS"/>
</dbReference>
<comment type="cofactor">
    <cofactor evidence="19 22">
        <name>Ca(2+)</name>
        <dbReference type="ChEBI" id="CHEBI:29108"/>
    </cofactor>
    <text evidence="19 22">Binds 2 calcium ions per subunit.</text>
</comment>
<feature type="binding site" evidence="19">
    <location>
        <position position="103"/>
    </location>
    <ligand>
        <name>Ca(2+)</name>
        <dbReference type="ChEBI" id="CHEBI:29108"/>
        <label>1</label>
    </ligand>
</feature>
<dbReference type="EMBL" id="RDQH01000336">
    <property type="protein sequence ID" value="RXH86749.1"/>
    <property type="molecule type" value="Genomic_DNA"/>
</dbReference>
<dbReference type="FunFam" id="1.10.420.10:FF:000001">
    <property type="entry name" value="Peroxidase"/>
    <property type="match status" value="1"/>
</dbReference>
<comment type="caution">
    <text evidence="24">The sequence shown here is derived from an EMBL/GenBank/DDBJ whole genome shotgun (WGS) entry which is preliminary data.</text>
</comment>
<comment type="subcellular location">
    <subcellularLocation>
        <location evidence="3 22">Secreted</location>
    </subcellularLocation>
</comment>
<feature type="domain" description="Plant heme peroxidase family profile" evidence="23">
    <location>
        <begin position="61"/>
        <end position="354"/>
    </location>
</feature>
<feature type="binding site" evidence="18">
    <location>
        <position position="194"/>
    </location>
    <ligand>
        <name>substrate</name>
    </ligand>
</feature>
<evidence type="ECO:0000259" key="23">
    <source>
        <dbReference type="PROSITE" id="PS50873"/>
    </source>
</evidence>
<keyword evidence="6 22" id="KW-0964">Secreted</keyword>
<evidence type="ECO:0000256" key="2">
    <source>
        <dbReference type="ARBA" id="ARBA00002322"/>
    </source>
</evidence>
<organism evidence="24 25">
    <name type="scientific">Malus domestica</name>
    <name type="common">Apple</name>
    <name type="synonym">Pyrus malus</name>
    <dbReference type="NCBI Taxonomy" id="3750"/>
    <lineage>
        <taxon>Eukaryota</taxon>
        <taxon>Viridiplantae</taxon>
        <taxon>Streptophyta</taxon>
        <taxon>Embryophyta</taxon>
        <taxon>Tracheophyta</taxon>
        <taxon>Spermatophyta</taxon>
        <taxon>Magnoliopsida</taxon>
        <taxon>eudicotyledons</taxon>
        <taxon>Gunneridae</taxon>
        <taxon>Pentapetalae</taxon>
        <taxon>rosids</taxon>
        <taxon>fabids</taxon>
        <taxon>Rosales</taxon>
        <taxon>Rosaceae</taxon>
        <taxon>Amygdaloideae</taxon>
        <taxon>Maleae</taxon>
        <taxon>Malus</taxon>
    </lineage>
</organism>
<comment type="function">
    <text evidence="2">Removal of H(2)O(2), oxidation of toxic reductants, biosynthesis and degradation of lignin, suberization, auxin catabolism, response to environmental stresses such as wounding, pathogen attack and oxidative stress. These functions might be dependent on each isozyme/isoform in each plant tissue.</text>
</comment>
<dbReference type="Proteomes" id="UP000290289">
    <property type="component" value="Chromosome 10"/>
</dbReference>
<evidence type="ECO:0000256" key="20">
    <source>
        <dbReference type="PIRSR" id="PIRSR600823-4"/>
    </source>
</evidence>
<feature type="binding site" evidence="19">
    <location>
        <position position="225"/>
    </location>
    <ligand>
        <name>Ca(2+)</name>
        <dbReference type="ChEBI" id="CHEBI:29108"/>
        <label>2</label>
    </ligand>
</feature>
<evidence type="ECO:0000256" key="14">
    <source>
        <dbReference type="ARBA" id="ARBA00023157"/>
    </source>
</evidence>
<evidence type="ECO:0000256" key="22">
    <source>
        <dbReference type="RuleBase" id="RU362060"/>
    </source>
</evidence>
<dbReference type="PANTHER" id="PTHR31517">
    <property type="match status" value="1"/>
</dbReference>
<keyword evidence="11 19" id="KW-0106">Calcium</keyword>
<keyword evidence="8 22" id="KW-0349">Heme</keyword>
<evidence type="ECO:0000256" key="15">
    <source>
        <dbReference type="ARBA" id="ARBA00023180"/>
    </source>
</evidence>
<dbReference type="Gene3D" id="1.10.420.10">
    <property type="entry name" value="Peroxidase, domain 2"/>
    <property type="match status" value="1"/>
</dbReference>
<keyword evidence="10 22" id="KW-0732">Signal</keyword>
<dbReference type="GO" id="GO:0006979">
    <property type="term" value="P:response to oxidative stress"/>
    <property type="evidence" value="ECO:0007669"/>
    <property type="project" value="UniProtKB-UniRule"/>
</dbReference>
<name>A0A498ITY4_MALDO</name>
<dbReference type="Gene3D" id="1.10.520.10">
    <property type="match status" value="1"/>
</dbReference>
<dbReference type="PRINTS" id="PR00458">
    <property type="entry name" value="PEROXIDASE"/>
</dbReference>
<comment type="similarity">
    <text evidence="4">Belongs to the peroxidase family. Ascorbate peroxidase subfamily.</text>
</comment>
<feature type="binding site" evidence="19">
    <location>
        <position position="273"/>
    </location>
    <ligand>
        <name>Ca(2+)</name>
        <dbReference type="ChEBI" id="CHEBI:29108"/>
        <label>2</label>
    </ligand>
</feature>
<dbReference type="GO" id="GO:0020037">
    <property type="term" value="F:heme binding"/>
    <property type="evidence" value="ECO:0007669"/>
    <property type="project" value="UniProtKB-UniRule"/>
</dbReference>
<dbReference type="EC" id="1.11.1.7" evidence="5 22"/>
<feature type="active site" description="Proton acceptor" evidence="17">
    <location>
        <position position="102"/>
    </location>
</feature>
<dbReference type="GO" id="GO:0140825">
    <property type="term" value="F:lactoperoxidase activity"/>
    <property type="evidence" value="ECO:0007669"/>
    <property type="project" value="UniProtKB-EC"/>
</dbReference>
<dbReference type="PROSITE" id="PS50873">
    <property type="entry name" value="PEROXIDASE_4"/>
    <property type="match status" value="1"/>
</dbReference>
<dbReference type="GO" id="GO:0042744">
    <property type="term" value="P:hydrogen peroxide catabolic process"/>
    <property type="evidence" value="ECO:0007669"/>
    <property type="project" value="UniProtKB-KW"/>
</dbReference>
<dbReference type="SMR" id="A0A498ITY4"/>
<evidence type="ECO:0000256" key="21">
    <source>
        <dbReference type="PIRSR" id="PIRSR600823-5"/>
    </source>
</evidence>
<gene>
    <name evidence="24" type="ORF">DVH24_022022</name>
</gene>
<dbReference type="PRINTS" id="PR00461">
    <property type="entry name" value="PLPEROXIDASE"/>
</dbReference>
<evidence type="ECO:0000256" key="18">
    <source>
        <dbReference type="PIRSR" id="PIRSR600823-2"/>
    </source>
</evidence>
<evidence type="ECO:0000256" key="17">
    <source>
        <dbReference type="PIRSR" id="PIRSR600823-1"/>
    </source>
</evidence>
<comment type="similarity">
    <text evidence="22">Belongs to the peroxidase family. Classical plant (class III) peroxidase subfamily.</text>
</comment>
<evidence type="ECO:0000256" key="5">
    <source>
        <dbReference type="ARBA" id="ARBA00012313"/>
    </source>
</evidence>
<dbReference type="PROSITE" id="PS00436">
    <property type="entry name" value="PEROXIDASE_2"/>
    <property type="match status" value="1"/>
</dbReference>
<dbReference type="Pfam" id="PF00141">
    <property type="entry name" value="peroxidase"/>
    <property type="match status" value="1"/>
</dbReference>
<keyword evidence="12 22" id="KW-0560">Oxidoreductase</keyword>
<keyword evidence="13 19" id="KW-0408">Iron</keyword>
<dbReference type="InterPro" id="IPR010255">
    <property type="entry name" value="Haem_peroxidase_sf"/>
</dbReference>
<dbReference type="PANTHER" id="PTHR31517:SF17">
    <property type="entry name" value="PEROXIDASE 6"/>
    <property type="match status" value="1"/>
</dbReference>
<feature type="binding site" evidence="19">
    <location>
        <position position="108"/>
    </location>
    <ligand>
        <name>Ca(2+)</name>
        <dbReference type="ChEBI" id="CHEBI:29108"/>
        <label>1</label>
    </ligand>
</feature>
<dbReference type="GO" id="GO:0005576">
    <property type="term" value="C:extracellular region"/>
    <property type="evidence" value="ECO:0007669"/>
    <property type="project" value="UniProtKB-SubCell"/>
</dbReference>
<evidence type="ECO:0000256" key="8">
    <source>
        <dbReference type="ARBA" id="ARBA00022617"/>
    </source>
</evidence>
<feature type="signal peptide" evidence="22">
    <location>
        <begin position="1"/>
        <end position="19"/>
    </location>
</feature>
<evidence type="ECO:0000256" key="11">
    <source>
        <dbReference type="ARBA" id="ARBA00022837"/>
    </source>
</evidence>
<evidence type="ECO:0000256" key="10">
    <source>
        <dbReference type="ARBA" id="ARBA00022729"/>
    </source>
</evidence>
<dbReference type="PROSITE" id="PS00435">
    <property type="entry name" value="PEROXIDASE_1"/>
    <property type="match status" value="1"/>
</dbReference>
<feature type="site" description="Transition state stabilizer" evidence="20">
    <location>
        <position position="98"/>
    </location>
</feature>
<keyword evidence="25" id="KW-1185">Reference proteome</keyword>
<feature type="disulfide bond" evidence="21">
    <location>
        <begin position="231"/>
        <end position="263"/>
    </location>
</feature>
<feature type="binding site" evidence="19">
    <location>
        <position position="110"/>
    </location>
    <ligand>
        <name>Ca(2+)</name>
        <dbReference type="ChEBI" id="CHEBI:29108"/>
        <label>1</label>
    </ligand>
</feature>
<dbReference type="GO" id="GO:0046872">
    <property type="term" value="F:metal ion binding"/>
    <property type="evidence" value="ECO:0007669"/>
    <property type="project" value="UniProtKB-UniRule"/>
</dbReference>
<evidence type="ECO:0000256" key="7">
    <source>
        <dbReference type="ARBA" id="ARBA00022559"/>
    </source>
</evidence>
<accession>A0A498ITY4</accession>
<dbReference type="CDD" id="cd00693">
    <property type="entry name" value="secretory_peroxidase"/>
    <property type="match status" value="1"/>
</dbReference>
<evidence type="ECO:0000313" key="25">
    <source>
        <dbReference type="Proteomes" id="UP000290289"/>
    </source>
</evidence>
<evidence type="ECO:0000256" key="16">
    <source>
        <dbReference type="ARBA" id="ARBA00023324"/>
    </source>
</evidence>
<dbReference type="STRING" id="3750.A0A498ITY4"/>
<feature type="binding site" evidence="19">
    <location>
        <position position="121"/>
    </location>
    <ligand>
        <name>Ca(2+)</name>
        <dbReference type="ChEBI" id="CHEBI:29108"/>
        <label>1</label>
    </ligand>
</feature>
<keyword evidence="14 21" id="KW-1015">Disulfide bond</keyword>
<dbReference type="InterPro" id="IPR019793">
    <property type="entry name" value="Peroxidases_heam-ligand_BS"/>
</dbReference>
<keyword evidence="9 19" id="KW-0479">Metal-binding</keyword>
<keyword evidence="7 22" id="KW-0575">Peroxidase</keyword>
<feature type="binding site" evidence="19">
    <location>
        <position position="112"/>
    </location>
    <ligand>
        <name>Ca(2+)</name>
        <dbReference type="ChEBI" id="CHEBI:29108"/>
        <label>1</label>
    </ligand>
</feature>
<evidence type="ECO:0000256" key="13">
    <source>
        <dbReference type="ARBA" id="ARBA00023004"/>
    </source>
</evidence>
<feature type="binding site" evidence="19">
    <location>
        <position position="276"/>
    </location>
    <ligand>
        <name>Ca(2+)</name>
        <dbReference type="ChEBI" id="CHEBI:29108"/>
        <label>2</label>
    </ligand>
</feature>
<evidence type="ECO:0000256" key="3">
    <source>
        <dbReference type="ARBA" id="ARBA00004613"/>
    </source>
</evidence>
<feature type="binding site" evidence="19">
    <location>
        <position position="281"/>
    </location>
    <ligand>
        <name>Ca(2+)</name>
        <dbReference type="ChEBI" id="CHEBI:29108"/>
        <label>2</label>
    </ligand>
</feature>
<proteinExistence type="inferred from homology"/>
<dbReference type="FunFam" id="1.10.520.10:FF:000006">
    <property type="entry name" value="Peroxidase"/>
    <property type="match status" value="1"/>
</dbReference>
<evidence type="ECO:0000256" key="9">
    <source>
        <dbReference type="ARBA" id="ARBA00022723"/>
    </source>
</evidence>
<dbReference type="InterPro" id="IPR033905">
    <property type="entry name" value="Secretory_peroxidase"/>
</dbReference>
<evidence type="ECO:0000256" key="6">
    <source>
        <dbReference type="ARBA" id="ARBA00022525"/>
    </source>
</evidence>
<evidence type="ECO:0000256" key="19">
    <source>
        <dbReference type="PIRSR" id="PIRSR600823-3"/>
    </source>
</evidence>
<dbReference type="InterPro" id="IPR002016">
    <property type="entry name" value="Haem_peroxidase"/>
</dbReference>
<evidence type="ECO:0000256" key="12">
    <source>
        <dbReference type="ARBA" id="ARBA00023002"/>
    </source>
</evidence>
<dbReference type="AlphaFoldDB" id="A0A498ITY4"/>
<feature type="binding site" description="axial binding residue" evidence="19">
    <location>
        <position position="224"/>
    </location>
    <ligand>
        <name>heme b</name>
        <dbReference type="ChEBI" id="CHEBI:60344"/>
    </ligand>
    <ligandPart>
        <name>Fe</name>
        <dbReference type="ChEBI" id="CHEBI:18248"/>
    </ligandPart>
</feature>
<keyword evidence="15" id="KW-0325">Glycoprotein</keyword>
<keyword evidence="16 22" id="KW-0376">Hydrogen peroxide</keyword>
<evidence type="ECO:0000256" key="4">
    <source>
        <dbReference type="ARBA" id="ARBA00006873"/>
    </source>
</evidence>
<feature type="disulfide bond" evidence="21">
    <location>
        <begin position="71"/>
        <end position="147"/>
    </location>
</feature>
<feature type="disulfide bond" evidence="21">
    <location>
        <begin position="104"/>
        <end position="109"/>
    </location>
</feature>
<dbReference type="SUPFAM" id="SSF48113">
    <property type="entry name" value="Heme-dependent peroxidases"/>
    <property type="match status" value="1"/>
</dbReference>
<evidence type="ECO:0000256" key="1">
    <source>
        <dbReference type="ARBA" id="ARBA00000189"/>
    </source>
</evidence>
<protein>
    <recommendedName>
        <fullName evidence="5 22">Peroxidase</fullName>
        <ecNumber evidence="5 22">1.11.1.7</ecNumber>
    </recommendedName>
</protein>
<comment type="catalytic activity">
    <reaction evidence="1 22">
        <text>2 a phenolic donor + H2O2 = 2 a phenolic radical donor + 2 H2O</text>
        <dbReference type="Rhea" id="RHEA:56136"/>
        <dbReference type="ChEBI" id="CHEBI:15377"/>
        <dbReference type="ChEBI" id="CHEBI:16240"/>
        <dbReference type="ChEBI" id="CHEBI:139520"/>
        <dbReference type="ChEBI" id="CHEBI:139521"/>
        <dbReference type="EC" id="1.11.1.7"/>
    </reaction>
</comment>
<feature type="disulfide bond" evidence="21">
    <location>
        <begin position="153"/>
        <end position="350"/>
    </location>
</feature>